<keyword evidence="2" id="KW-0479">Metal-binding</keyword>
<dbReference type="AlphaFoldDB" id="A0A9P8PFJ0"/>
<dbReference type="GO" id="GO:0000981">
    <property type="term" value="F:DNA-binding transcription factor activity, RNA polymerase II-specific"/>
    <property type="evidence" value="ECO:0007669"/>
    <property type="project" value="TreeGrafter"/>
</dbReference>
<dbReference type="Pfam" id="PF00096">
    <property type="entry name" value="zf-C2H2"/>
    <property type="match status" value="2"/>
</dbReference>
<dbReference type="InterPro" id="IPR036236">
    <property type="entry name" value="Znf_C2H2_sf"/>
</dbReference>
<dbReference type="InterPro" id="IPR013087">
    <property type="entry name" value="Znf_C2H2_type"/>
</dbReference>
<dbReference type="PANTHER" id="PTHR23235">
    <property type="entry name" value="KRUEPPEL-LIKE TRANSCRIPTION FACTOR"/>
    <property type="match status" value="1"/>
</dbReference>
<comment type="subcellular location">
    <subcellularLocation>
        <location evidence="1">Nucleus</location>
    </subcellularLocation>
</comment>
<gene>
    <name evidence="10" type="ORF">WICMUC_004650</name>
</gene>
<organism evidence="10 11">
    <name type="scientific">Wickerhamomyces mucosus</name>
    <dbReference type="NCBI Taxonomy" id="1378264"/>
    <lineage>
        <taxon>Eukaryota</taxon>
        <taxon>Fungi</taxon>
        <taxon>Dikarya</taxon>
        <taxon>Ascomycota</taxon>
        <taxon>Saccharomycotina</taxon>
        <taxon>Saccharomycetes</taxon>
        <taxon>Phaffomycetales</taxon>
        <taxon>Wickerhamomycetaceae</taxon>
        <taxon>Wickerhamomyces</taxon>
    </lineage>
</organism>
<keyword evidence="11" id="KW-1185">Reference proteome</keyword>
<dbReference type="FunFam" id="3.30.160.60:FF:000100">
    <property type="entry name" value="Zinc finger 45-like"/>
    <property type="match status" value="1"/>
</dbReference>
<evidence type="ECO:0000256" key="8">
    <source>
        <dbReference type="SAM" id="MobiDB-lite"/>
    </source>
</evidence>
<dbReference type="GO" id="GO:0008270">
    <property type="term" value="F:zinc ion binding"/>
    <property type="evidence" value="ECO:0007669"/>
    <property type="project" value="UniProtKB-KW"/>
</dbReference>
<keyword evidence="4 7" id="KW-0863">Zinc-finger</keyword>
<feature type="compositionally biased region" description="Basic and acidic residues" evidence="8">
    <location>
        <begin position="1"/>
        <end position="15"/>
    </location>
</feature>
<feature type="compositionally biased region" description="Polar residues" evidence="8">
    <location>
        <begin position="20"/>
        <end position="41"/>
    </location>
</feature>
<evidence type="ECO:0000256" key="3">
    <source>
        <dbReference type="ARBA" id="ARBA00022737"/>
    </source>
</evidence>
<dbReference type="SMART" id="SM00355">
    <property type="entry name" value="ZnF_C2H2"/>
    <property type="match status" value="3"/>
</dbReference>
<keyword evidence="6" id="KW-0539">Nucleus</keyword>
<keyword evidence="3" id="KW-0677">Repeat</keyword>
<feature type="region of interest" description="Disordered" evidence="8">
    <location>
        <begin position="186"/>
        <end position="229"/>
    </location>
</feature>
<feature type="domain" description="C2H2-type" evidence="9">
    <location>
        <begin position="107"/>
        <end position="131"/>
    </location>
</feature>
<name>A0A9P8PFJ0_9ASCO</name>
<dbReference type="FunFam" id="3.30.160.60:FF:000710">
    <property type="entry name" value="Zinc finger protein 768"/>
    <property type="match status" value="1"/>
</dbReference>
<evidence type="ECO:0000313" key="10">
    <source>
        <dbReference type="EMBL" id="KAH3671353.1"/>
    </source>
</evidence>
<dbReference type="OrthoDB" id="3980931at2759"/>
<protein>
    <recommendedName>
        <fullName evidence="9">C2H2-type domain-containing protein</fullName>
    </recommendedName>
</protein>
<dbReference type="GO" id="GO:0005634">
    <property type="term" value="C:nucleus"/>
    <property type="evidence" value="ECO:0007669"/>
    <property type="project" value="UniProtKB-SubCell"/>
</dbReference>
<dbReference type="PROSITE" id="PS50157">
    <property type="entry name" value="ZINC_FINGER_C2H2_2"/>
    <property type="match status" value="3"/>
</dbReference>
<proteinExistence type="predicted"/>
<sequence>MTSVTLDKESDHDVSPRALQKTSLQSEDNTSPSTVTTPSDANNDDDDKKVFACPHCPNTFTRKHNLKSHLLIHSQSKPFHCSICSSKFRRLHDLKRHEKLHTGEKPYECEKCGRKFARCDALVRHINSQSGCTLLLDGRNSSTSSSRRNSVNSVQLPSLLKKNYETAQWKINSLPSINKLPLIEKNSQPTHQESSRSKIDIPTQPSTPQPPLSRSQSQSSTPWQQPSVPLQQPLLSSNIDADVLKYIQSLEQRVVMLESKVSQLTYLQSLQFQAQNIQKSLSNPQYQPSPINFQPNTT</sequence>
<dbReference type="GO" id="GO:0000978">
    <property type="term" value="F:RNA polymerase II cis-regulatory region sequence-specific DNA binding"/>
    <property type="evidence" value="ECO:0007669"/>
    <property type="project" value="TreeGrafter"/>
</dbReference>
<dbReference type="SUPFAM" id="SSF57667">
    <property type="entry name" value="beta-beta-alpha zinc fingers"/>
    <property type="match status" value="2"/>
</dbReference>
<evidence type="ECO:0000256" key="1">
    <source>
        <dbReference type="ARBA" id="ARBA00004123"/>
    </source>
</evidence>
<dbReference type="Proteomes" id="UP000769528">
    <property type="component" value="Unassembled WGS sequence"/>
</dbReference>
<evidence type="ECO:0000256" key="4">
    <source>
        <dbReference type="ARBA" id="ARBA00022771"/>
    </source>
</evidence>
<dbReference type="PROSITE" id="PS00028">
    <property type="entry name" value="ZINC_FINGER_C2H2_1"/>
    <property type="match status" value="2"/>
</dbReference>
<dbReference type="PANTHER" id="PTHR23235:SF120">
    <property type="entry name" value="KRUPPEL-LIKE FACTOR 15"/>
    <property type="match status" value="1"/>
</dbReference>
<keyword evidence="5" id="KW-0862">Zinc</keyword>
<dbReference type="EMBL" id="JAEUBF010001281">
    <property type="protein sequence ID" value="KAH3671353.1"/>
    <property type="molecule type" value="Genomic_DNA"/>
</dbReference>
<comment type="caution">
    <text evidence="10">The sequence shown here is derived from an EMBL/GenBank/DDBJ whole genome shotgun (WGS) entry which is preliminary data.</text>
</comment>
<dbReference type="Gene3D" id="3.30.160.60">
    <property type="entry name" value="Classic Zinc Finger"/>
    <property type="match status" value="3"/>
</dbReference>
<evidence type="ECO:0000259" key="9">
    <source>
        <dbReference type="PROSITE" id="PS50157"/>
    </source>
</evidence>
<evidence type="ECO:0000256" key="6">
    <source>
        <dbReference type="ARBA" id="ARBA00023242"/>
    </source>
</evidence>
<feature type="domain" description="C2H2-type" evidence="9">
    <location>
        <begin position="79"/>
        <end position="106"/>
    </location>
</feature>
<dbReference type="FunFam" id="3.30.160.60:FF:000145">
    <property type="entry name" value="Zinc finger protein 574"/>
    <property type="match status" value="1"/>
</dbReference>
<evidence type="ECO:0000256" key="7">
    <source>
        <dbReference type="PROSITE-ProRule" id="PRU00042"/>
    </source>
</evidence>
<reference evidence="10" key="1">
    <citation type="journal article" date="2021" name="Open Biol.">
        <title>Shared evolutionary footprints suggest mitochondrial oxidative damage underlies multiple complex I losses in fungi.</title>
        <authorList>
            <person name="Schikora-Tamarit M.A."/>
            <person name="Marcet-Houben M."/>
            <person name="Nosek J."/>
            <person name="Gabaldon T."/>
        </authorList>
    </citation>
    <scope>NUCLEOTIDE SEQUENCE</scope>
    <source>
        <strain evidence="10">CBS6341</strain>
    </source>
</reference>
<reference evidence="10" key="2">
    <citation type="submission" date="2021-01" db="EMBL/GenBank/DDBJ databases">
        <authorList>
            <person name="Schikora-Tamarit M.A."/>
        </authorList>
    </citation>
    <scope>NUCLEOTIDE SEQUENCE</scope>
    <source>
        <strain evidence="10">CBS6341</strain>
    </source>
</reference>
<evidence type="ECO:0000256" key="5">
    <source>
        <dbReference type="ARBA" id="ARBA00022833"/>
    </source>
</evidence>
<accession>A0A9P8PFJ0</accession>
<feature type="region of interest" description="Disordered" evidence="8">
    <location>
        <begin position="1"/>
        <end position="46"/>
    </location>
</feature>
<evidence type="ECO:0000256" key="2">
    <source>
        <dbReference type="ARBA" id="ARBA00022723"/>
    </source>
</evidence>
<feature type="compositionally biased region" description="Low complexity" evidence="8">
    <location>
        <begin position="212"/>
        <end position="229"/>
    </location>
</feature>
<evidence type="ECO:0000313" key="11">
    <source>
        <dbReference type="Proteomes" id="UP000769528"/>
    </source>
</evidence>
<feature type="domain" description="C2H2-type" evidence="9">
    <location>
        <begin position="51"/>
        <end position="78"/>
    </location>
</feature>